<sequence length="436" mass="46262">MRVFCITILLLTAGCATTRVVHLDTGQGPPIVYTPPESEPVEVDEAEFKDAITRLVLDMRLDVAFQETGQDARRTLLASTGAVIDGSGERTVPPTYERICQRQSDPDECLSLLAGGFTPGPMERRMMALYFAFDTVWDGVEDAIRDLMSPAALRAMVVSMLGTALVMLVAPEPVTKLLALTLTAALIAYLGTGPVWQLGRGFLRLMDEARDARNFSELEQAGHRFGSVLGSNGARVLLIVALTALGGKNALATQGPKMPGFAQAAVRAQTEGGFLLPAALAGEVQAISIPSAGVLNITLAPTAVAAVAMGPGSTAGPDPAGAIPGDAEGETHHICTNKNPVSDKTGGPWTPLFEKLFQRAELSLEHVANKVRIKGHEGPHPREYHEQILKRLTDAMRGCRGPAQCRAALVGELHKIARILSTPGSELRTLVTKGGD</sequence>
<feature type="transmembrane region" description="Helical" evidence="1">
    <location>
        <begin position="177"/>
        <end position="196"/>
    </location>
</feature>
<keyword evidence="1" id="KW-0812">Transmembrane</keyword>
<evidence type="ECO:0000313" key="3">
    <source>
        <dbReference type="Proteomes" id="UP000518300"/>
    </source>
</evidence>
<dbReference type="Proteomes" id="UP000518300">
    <property type="component" value="Unassembled WGS sequence"/>
</dbReference>
<comment type="caution">
    <text evidence="2">The sequence shown here is derived from an EMBL/GenBank/DDBJ whole genome shotgun (WGS) entry which is preliminary data.</text>
</comment>
<evidence type="ECO:0000313" key="2">
    <source>
        <dbReference type="EMBL" id="NMO19568.1"/>
    </source>
</evidence>
<proteinExistence type="predicted"/>
<gene>
    <name evidence="2" type="ORF">HG543_32535</name>
</gene>
<organism evidence="2 3">
    <name type="scientific">Pyxidicoccus fallax</name>
    <dbReference type="NCBI Taxonomy" id="394095"/>
    <lineage>
        <taxon>Bacteria</taxon>
        <taxon>Pseudomonadati</taxon>
        <taxon>Myxococcota</taxon>
        <taxon>Myxococcia</taxon>
        <taxon>Myxococcales</taxon>
        <taxon>Cystobacterineae</taxon>
        <taxon>Myxococcaceae</taxon>
        <taxon>Pyxidicoccus</taxon>
    </lineage>
</organism>
<feature type="transmembrane region" description="Helical" evidence="1">
    <location>
        <begin position="151"/>
        <end position="170"/>
    </location>
</feature>
<dbReference type="RefSeq" id="WP_169348815.1">
    <property type="nucleotide sequence ID" value="NZ_JABBJJ010000192.1"/>
</dbReference>
<accession>A0A848LNZ1</accession>
<protein>
    <recommendedName>
        <fullName evidence="4">Lipoprotein</fullName>
    </recommendedName>
</protein>
<evidence type="ECO:0008006" key="4">
    <source>
        <dbReference type="Google" id="ProtNLM"/>
    </source>
</evidence>
<dbReference type="AlphaFoldDB" id="A0A848LNZ1"/>
<evidence type="ECO:0000256" key="1">
    <source>
        <dbReference type="SAM" id="Phobius"/>
    </source>
</evidence>
<keyword evidence="3" id="KW-1185">Reference proteome</keyword>
<reference evidence="2 3" key="1">
    <citation type="submission" date="2020-04" db="EMBL/GenBank/DDBJ databases">
        <title>Draft genome of Pyxidicoccus fallax type strain.</title>
        <authorList>
            <person name="Whitworth D.E."/>
        </authorList>
    </citation>
    <scope>NUCLEOTIDE SEQUENCE [LARGE SCALE GENOMIC DNA]</scope>
    <source>
        <strain evidence="2 3">DSM 14698</strain>
    </source>
</reference>
<dbReference type="InterPro" id="IPR032871">
    <property type="entry name" value="AHH_dom_containing"/>
</dbReference>
<keyword evidence="1" id="KW-0472">Membrane</keyword>
<dbReference type="Pfam" id="PF14412">
    <property type="entry name" value="AHH"/>
    <property type="match status" value="1"/>
</dbReference>
<dbReference type="PROSITE" id="PS51257">
    <property type="entry name" value="PROKAR_LIPOPROTEIN"/>
    <property type="match status" value="1"/>
</dbReference>
<name>A0A848LNZ1_9BACT</name>
<keyword evidence="1" id="KW-1133">Transmembrane helix</keyword>
<dbReference type="EMBL" id="JABBJJ010000192">
    <property type="protein sequence ID" value="NMO19568.1"/>
    <property type="molecule type" value="Genomic_DNA"/>
</dbReference>